<name>A0A2H4ZK85_GVCL</name>
<protein>
    <submittedName>
        <fullName evidence="1">Late expression factor-4</fullName>
    </submittedName>
</protein>
<accession>A0A2H4ZK85</accession>
<proteinExistence type="predicted"/>
<dbReference type="EMBL" id="MF974563">
    <property type="protein sequence ID" value="AUF81974.1"/>
    <property type="molecule type" value="Genomic_DNA"/>
</dbReference>
<dbReference type="InterPro" id="IPR007790">
    <property type="entry name" value="LEF-4"/>
</dbReference>
<reference evidence="1" key="1">
    <citation type="journal article" date="2017" name="Int. J. Mol. Sci.">
        <title>Genome Analysis and Genetic Stability of the Cryptophlebia leucotreta Granulovirus (CrleGV-SA) after 15 Years of Commercial Use as a Biopesticide.</title>
        <authorList>
            <person name="van der Merwe M."/>
            <person name="Jukes M.D."/>
            <person name="Rabalski L."/>
            <person name="Knox C."/>
            <person name="Opoku-Debrah J.K."/>
            <person name="Moore S.D."/>
            <person name="Krejmer-Rabalska M."/>
            <person name="Szewczyk B."/>
            <person name="Hill M.P."/>
        </authorList>
    </citation>
    <scope>NUCLEOTIDE SEQUENCE</scope>
    <source>
        <strain evidence="1">CrleGV-SA</strain>
    </source>
</reference>
<dbReference type="GO" id="GO:0006355">
    <property type="term" value="P:regulation of DNA-templated transcription"/>
    <property type="evidence" value="ECO:0007669"/>
    <property type="project" value="InterPro"/>
</dbReference>
<organism evidence="1">
    <name type="scientific">Cryptophlebia leucotreta granulosis virus</name>
    <name type="common">ClGV</name>
    <name type="synonym">Cryptophlebia leucotreta granulovirus</name>
    <dbReference type="NCBI Taxonomy" id="35254"/>
    <lineage>
        <taxon>Viruses</taxon>
        <taxon>Viruses incertae sedis</taxon>
        <taxon>Naldaviricetes</taxon>
        <taxon>Lefavirales</taxon>
        <taxon>Baculoviridae</taxon>
        <taxon>Betabaculovirus</taxon>
        <taxon>Betabaculovirus cryleucotretae</taxon>
    </lineage>
</organism>
<evidence type="ECO:0000313" key="1">
    <source>
        <dbReference type="EMBL" id="AUF81974.1"/>
    </source>
</evidence>
<sequence length="473" mass="55229">MMSSEREQELSYTFTYSQDVLYKLKEWLDVNLKNVEQYVEVYDIDDVRTRIFGEKILNTVKKRLIESNRLVVMVGENFVPMVNRDCRETIYKSSDSHLKRVSQTRVYKTHNDLEIKFEQIYYEYNVGDSMDPLTATKQITLYNLIQPENPIDITINSHLGSDEILANCRLELEYKDNLNESVLLKAAQFVDFIEGFVLRDVIISPFISHTNLFNEICYRPFVNELTIGEYCADIKFWAVKLDGIRGKAYIVNGVKMFIQLDDMQMFCGTLERDESELKLKILNFKISQINSDSCDDNIFYSVPFLYNRIVCFQVEYLCTINTIYITDVISVYKYKYDNRNQYDVSYGVSVDVSNSVNFLNNQHDTKTTLTTNCGKVFSIKFQQFHTNLQNVKDDVPNDGFVGISDSFGLVKIKSQKSYEMKYTNNKTFLCSFGEYSNSEKEIDYKTGKIYEVIIVDDNKVKVLKERPDRLISN</sequence>
<organismHost>
    <name type="scientific">Tortricidae</name>
    <dbReference type="NCBI Taxonomy" id="7139"/>
</organismHost>
<dbReference type="Pfam" id="PF05098">
    <property type="entry name" value="LEF-4"/>
    <property type="match status" value="1"/>
</dbReference>